<reference evidence="1 2" key="1">
    <citation type="journal article" date="2020" name="Nat. Food">
        <title>A phased Vanilla planifolia genome enables genetic improvement of flavour and production.</title>
        <authorList>
            <person name="Hasing T."/>
            <person name="Tang H."/>
            <person name="Brym M."/>
            <person name="Khazi F."/>
            <person name="Huang T."/>
            <person name="Chambers A.H."/>
        </authorList>
    </citation>
    <scope>NUCLEOTIDE SEQUENCE [LARGE SCALE GENOMIC DNA]</scope>
    <source>
        <tissue evidence="1">Leaf</tissue>
    </source>
</reference>
<comment type="caution">
    <text evidence="1">The sequence shown here is derived from an EMBL/GenBank/DDBJ whole genome shotgun (WGS) entry which is preliminary data.</text>
</comment>
<gene>
    <name evidence="1" type="ORF">HPP92_015708</name>
</gene>
<dbReference type="EMBL" id="JADCNM010000008">
    <property type="protein sequence ID" value="KAG0471162.1"/>
    <property type="molecule type" value="Genomic_DNA"/>
</dbReference>
<name>A0A835QNW2_VANPL</name>
<proteinExistence type="predicted"/>
<protein>
    <submittedName>
        <fullName evidence="1">Uncharacterized protein</fullName>
    </submittedName>
</protein>
<dbReference type="AlphaFoldDB" id="A0A835QNW2"/>
<accession>A0A835QNW2</accession>
<organism evidence="1 2">
    <name type="scientific">Vanilla planifolia</name>
    <name type="common">Vanilla</name>
    <dbReference type="NCBI Taxonomy" id="51239"/>
    <lineage>
        <taxon>Eukaryota</taxon>
        <taxon>Viridiplantae</taxon>
        <taxon>Streptophyta</taxon>
        <taxon>Embryophyta</taxon>
        <taxon>Tracheophyta</taxon>
        <taxon>Spermatophyta</taxon>
        <taxon>Magnoliopsida</taxon>
        <taxon>Liliopsida</taxon>
        <taxon>Asparagales</taxon>
        <taxon>Orchidaceae</taxon>
        <taxon>Vanilloideae</taxon>
        <taxon>Vanilleae</taxon>
        <taxon>Vanilla</taxon>
    </lineage>
</organism>
<sequence>MQTPYSSGTCWAYLKTLNTGAKRSLPNLPLLEPEHRENDAFLCAVKPCRHLHISCHGNLGGHLQKKAEDTMFGSVLIDGGRARPLCTRPFLLENELN</sequence>
<dbReference type="Proteomes" id="UP000639772">
    <property type="component" value="Unassembled WGS sequence"/>
</dbReference>
<evidence type="ECO:0000313" key="1">
    <source>
        <dbReference type="EMBL" id="KAG0471162.1"/>
    </source>
</evidence>
<evidence type="ECO:0000313" key="2">
    <source>
        <dbReference type="Proteomes" id="UP000639772"/>
    </source>
</evidence>